<accession>A0A8B7NWY7</accession>
<evidence type="ECO:0000313" key="3">
    <source>
        <dbReference type="RefSeq" id="XP_018018278.2"/>
    </source>
</evidence>
<dbReference type="GeneID" id="108674816"/>
<dbReference type="AlphaFoldDB" id="A0A8B7NWY7"/>
<dbReference type="RefSeq" id="XP_018018278.2">
    <property type="nucleotide sequence ID" value="XM_018162789.2"/>
</dbReference>
<reference evidence="3" key="1">
    <citation type="submission" date="2025-08" db="UniProtKB">
        <authorList>
            <consortium name="RefSeq"/>
        </authorList>
    </citation>
    <scope>IDENTIFICATION</scope>
    <source>
        <tissue evidence="3">Whole organism</tissue>
    </source>
</reference>
<gene>
    <name evidence="3" type="primary">LOC108674816</name>
</gene>
<protein>
    <submittedName>
        <fullName evidence="3">Uncharacterized protein LOC108674816</fullName>
    </submittedName>
</protein>
<feature type="coiled-coil region" evidence="1">
    <location>
        <begin position="39"/>
        <end position="66"/>
    </location>
</feature>
<organism evidence="2 3">
    <name type="scientific">Hyalella azteca</name>
    <name type="common">Amphipod</name>
    <dbReference type="NCBI Taxonomy" id="294128"/>
    <lineage>
        <taxon>Eukaryota</taxon>
        <taxon>Metazoa</taxon>
        <taxon>Ecdysozoa</taxon>
        <taxon>Arthropoda</taxon>
        <taxon>Crustacea</taxon>
        <taxon>Multicrustacea</taxon>
        <taxon>Malacostraca</taxon>
        <taxon>Eumalacostraca</taxon>
        <taxon>Peracarida</taxon>
        <taxon>Amphipoda</taxon>
        <taxon>Senticaudata</taxon>
        <taxon>Talitrida</taxon>
        <taxon>Talitroidea</taxon>
        <taxon>Hyalellidae</taxon>
        <taxon>Hyalella</taxon>
    </lineage>
</organism>
<keyword evidence="2" id="KW-1185">Reference proteome</keyword>
<proteinExistence type="predicted"/>
<name>A0A8B7NWY7_HYAAZ</name>
<keyword evidence="1" id="KW-0175">Coiled coil</keyword>
<evidence type="ECO:0000313" key="2">
    <source>
        <dbReference type="Proteomes" id="UP000694843"/>
    </source>
</evidence>
<sequence>MQDTGGSFGFLDVWDRMLLSRTALSKNLYGLARSWYESALELTTEEQALRQEMLQLRLQIERQEKQAIRSDSPEKNADGIVGPPFPHLCSNHMRPLSDEQSRLVCRLERLGSPYLLLMPLRLEEVALQPTVVVFRDFLTHRQTRALVQQSLANSGRPETNDSLSEALSLPITSIVGPPTLQQTKLSHTCRLVAAANRKLEILANFWWPYLQPSAGILVRQFELAASYSHEQSTSNWETTAAAHVFLIEPKHRLMAHVQLVEIGAAMLTVDLATAQELTALRRKALAEGRFRFPSLYLDHEQPLVLHVKYTHHVTFANPLIKIKGHKLDSYIYERVGSRRLDNEWKDFGHDFLQHAYGKMMLPDPGHVDVNEDDVVFRVRNV</sequence>
<evidence type="ECO:0000256" key="1">
    <source>
        <dbReference type="SAM" id="Coils"/>
    </source>
</evidence>
<dbReference type="KEGG" id="hazt:108674816"/>
<dbReference type="Proteomes" id="UP000694843">
    <property type="component" value="Unplaced"/>
</dbReference>